<evidence type="ECO:0000313" key="1">
    <source>
        <dbReference type="EMBL" id="EMI22223.1"/>
    </source>
</evidence>
<sequence>MLRWRGPNGSAGSETRQEFRFARLKQKAESLGDFRYACTLRN</sequence>
<protein>
    <submittedName>
        <fullName evidence="1">Uncharacterized protein</fullName>
    </submittedName>
</protein>
<comment type="caution">
    <text evidence="1">The sequence shown here is derived from an EMBL/GenBank/DDBJ whole genome shotgun (WGS) entry which is preliminary data.</text>
</comment>
<reference evidence="1 2" key="1">
    <citation type="journal article" date="2013" name="Mar. Genomics">
        <title>Expression of sulfatases in Rhodopirellula baltica and the diversity of sulfatases in the genus Rhodopirellula.</title>
        <authorList>
            <person name="Wegner C.E."/>
            <person name="Richter-Heitmann T."/>
            <person name="Klindworth A."/>
            <person name="Klockow C."/>
            <person name="Richter M."/>
            <person name="Achstetter T."/>
            <person name="Glockner F.O."/>
            <person name="Harder J."/>
        </authorList>
    </citation>
    <scope>NUCLEOTIDE SEQUENCE [LARGE SCALE GENOMIC DNA]</scope>
    <source>
        <strain evidence="1 2">SM1</strain>
    </source>
</reference>
<dbReference type="AlphaFoldDB" id="M5RS99"/>
<dbReference type="Proteomes" id="UP000011991">
    <property type="component" value="Unassembled WGS sequence"/>
</dbReference>
<organism evidence="1 2">
    <name type="scientific">Rhodopirellula maiorica SM1</name>
    <dbReference type="NCBI Taxonomy" id="1265738"/>
    <lineage>
        <taxon>Bacteria</taxon>
        <taxon>Pseudomonadati</taxon>
        <taxon>Planctomycetota</taxon>
        <taxon>Planctomycetia</taxon>
        <taxon>Pirellulales</taxon>
        <taxon>Pirellulaceae</taxon>
        <taxon>Novipirellula</taxon>
    </lineage>
</organism>
<name>M5RS99_9BACT</name>
<dbReference type="EMBL" id="ANOG01000133">
    <property type="protein sequence ID" value="EMI22223.1"/>
    <property type="molecule type" value="Genomic_DNA"/>
</dbReference>
<proteinExistence type="predicted"/>
<accession>M5RS99</accession>
<evidence type="ECO:0000313" key="2">
    <source>
        <dbReference type="Proteomes" id="UP000011991"/>
    </source>
</evidence>
<gene>
    <name evidence="1" type="ORF">RMSM_00847</name>
</gene>
<dbReference type="PATRIC" id="fig|1265738.3.peg.846"/>
<keyword evidence="2" id="KW-1185">Reference proteome</keyword>